<reference evidence="3 4" key="1">
    <citation type="journal article" date="2014" name="Genome Announc.">
        <title>Draft genome sequences of eight enterohepatic helicobacter species isolated from both laboratory and wild rodents.</title>
        <authorList>
            <person name="Sheh A."/>
            <person name="Shen Z."/>
            <person name="Fox J.G."/>
        </authorList>
    </citation>
    <scope>NUCLEOTIDE SEQUENCE [LARGE SCALE GENOMIC DNA]</scope>
    <source>
        <strain evidence="3 4">MIT 98-6810</strain>
    </source>
</reference>
<dbReference type="PANTHER" id="PTHR34408">
    <property type="entry name" value="FAMILY PROTEIN, PUTATIVE-RELATED"/>
    <property type="match status" value="1"/>
</dbReference>
<feature type="transmembrane region" description="Helical" evidence="1">
    <location>
        <begin position="9"/>
        <end position="31"/>
    </location>
</feature>
<keyword evidence="1" id="KW-0472">Membrane</keyword>
<name>A0A4U8RY23_9HELI</name>
<evidence type="ECO:0000313" key="3">
    <source>
        <dbReference type="EMBL" id="TLD78165.1"/>
    </source>
</evidence>
<dbReference type="PANTHER" id="PTHR34408:SF1">
    <property type="entry name" value="GLYCOSYL HYDROLASE FAMILY 19 DOMAIN-CONTAINING PROTEIN HI_1415"/>
    <property type="match status" value="1"/>
</dbReference>
<dbReference type="PROSITE" id="PS51781">
    <property type="entry name" value="SH3B"/>
    <property type="match status" value="1"/>
</dbReference>
<evidence type="ECO:0000256" key="1">
    <source>
        <dbReference type="SAM" id="Phobius"/>
    </source>
</evidence>
<proteinExistence type="predicted"/>
<dbReference type="Proteomes" id="UP000029925">
    <property type="component" value="Unassembled WGS sequence"/>
</dbReference>
<keyword evidence="1" id="KW-1133">Transmembrane helix</keyword>
<sequence length="275" mass="30630">MSIRDFFKVYLFPFLIVLSGLVVYAFIVIFMDKDNLVLSQDNLRKLQWHTDAHTAQNGNMGDVNEGASKPIDTNTIAAIETNETNTHIDAAETPLGTDTTQVAEVDIPQMPQVETIQPIPAPEVEQQPQLEPVQEVYYAKHRANIRNAPSSESVVIAGVAKGEMLELLSNQGEWSKIRRQNGAEGYIASRLIDKGSANTQTTHTSNENAAHKELYVVLVDSLNVRAEPDRRSDVVGKLNHNERVYVIDIQGEWAKISLANGRYAYTALRFITKAQ</sequence>
<dbReference type="GeneID" id="78150492"/>
<evidence type="ECO:0000313" key="4">
    <source>
        <dbReference type="Proteomes" id="UP000029925"/>
    </source>
</evidence>
<dbReference type="AlphaFoldDB" id="A0A4U8RY23"/>
<dbReference type="STRING" id="76936.BN2458_PEG0136"/>
<protein>
    <recommendedName>
        <fullName evidence="2">SH3b domain-containing protein</fullName>
    </recommendedName>
</protein>
<dbReference type="OrthoDB" id="5324073at2"/>
<dbReference type="InterPro" id="IPR052354">
    <property type="entry name" value="Cell_Wall_Dynamics_Protein"/>
</dbReference>
<comment type="caution">
    <text evidence="3">The sequence shown here is derived from an EMBL/GenBank/DDBJ whole genome shotgun (WGS) entry which is preliminary data.</text>
</comment>
<dbReference type="SMART" id="SM00287">
    <property type="entry name" value="SH3b"/>
    <property type="match status" value="2"/>
</dbReference>
<dbReference type="Pfam" id="PF08239">
    <property type="entry name" value="SH3_3"/>
    <property type="match status" value="2"/>
</dbReference>
<gene>
    <name evidence="3" type="ORF">LS75_007615</name>
</gene>
<dbReference type="InterPro" id="IPR003646">
    <property type="entry name" value="SH3-like_bac-type"/>
</dbReference>
<organism evidence="3 4">
    <name type="scientific">Helicobacter typhlonius</name>
    <dbReference type="NCBI Taxonomy" id="76936"/>
    <lineage>
        <taxon>Bacteria</taxon>
        <taxon>Pseudomonadati</taxon>
        <taxon>Campylobacterota</taxon>
        <taxon>Epsilonproteobacteria</taxon>
        <taxon>Campylobacterales</taxon>
        <taxon>Helicobacteraceae</taxon>
        <taxon>Helicobacter</taxon>
    </lineage>
</organism>
<dbReference type="RefSeq" id="WP_034343745.1">
    <property type="nucleotide sequence ID" value="NZ_CAOMJD010000003.1"/>
</dbReference>
<accession>A0A4U8RY23</accession>
<keyword evidence="4" id="KW-1185">Reference proteome</keyword>
<evidence type="ECO:0000259" key="2">
    <source>
        <dbReference type="PROSITE" id="PS51781"/>
    </source>
</evidence>
<keyword evidence="1" id="KW-0812">Transmembrane</keyword>
<dbReference type="EMBL" id="JRPF02000009">
    <property type="protein sequence ID" value="TLD78165.1"/>
    <property type="molecule type" value="Genomic_DNA"/>
</dbReference>
<feature type="domain" description="SH3b" evidence="2">
    <location>
        <begin position="212"/>
        <end position="275"/>
    </location>
</feature>
<dbReference type="Gene3D" id="2.30.30.40">
    <property type="entry name" value="SH3 Domains"/>
    <property type="match status" value="2"/>
</dbReference>